<organism evidence="10 11">
    <name type="scientific">Falsiruegeria litorea R37</name>
    <dbReference type="NCBI Taxonomy" id="1200284"/>
    <lineage>
        <taxon>Bacteria</taxon>
        <taxon>Pseudomonadati</taxon>
        <taxon>Pseudomonadota</taxon>
        <taxon>Alphaproteobacteria</taxon>
        <taxon>Rhodobacterales</taxon>
        <taxon>Roseobacteraceae</taxon>
        <taxon>Falsiruegeria</taxon>
    </lineage>
</organism>
<evidence type="ECO:0000259" key="9">
    <source>
        <dbReference type="Pfam" id="PF12704"/>
    </source>
</evidence>
<dbReference type="Proteomes" id="UP000193077">
    <property type="component" value="Unassembled WGS sequence"/>
</dbReference>
<evidence type="ECO:0000313" key="10">
    <source>
        <dbReference type="EMBL" id="SLN32130.1"/>
    </source>
</evidence>
<evidence type="ECO:0000259" key="8">
    <source>
        <dbReference type="Pfam" id="PF02687"/>
    </source>
</evidence>
<keyword evidence="6 7" id="KW-0472">Membrane</keyword>
<feature type="domain" description="ABC3 transporter permease C-terminal" evidence="8">
    <location>
        <begin position="288"/>
        <end position="421"/>
    </location>
</feature>
<keyword evidence="10" id="KW-0449">Lipoprotein</keyword>
<dbReference type="InterPro" id="IPR025857">
    <property type="entry name" value="MacB_PCD"/>
</dbReference>
<evidence type="ECO:0000256" key="3">
    <source>
        <dbReference type="ARBA" id="ARBA00022475"/>
    </source>
</evidence>
<dbReference type="RefSeq" id="WP_085795009.1">
    <property type="nucleotide sequence ID" value="NZ_FWFO01000001.1"/>
</dbReference>
<evidence type="ECO:0000256" key="7">
    <source>
        <dbReference type="SAM" id="Phobius"/>
    </source>
</evidence>
<feature type="domain" description="MacB-like periplasmic core" evidence="9">
    <location>
        <begin position="33"/>
        <end position="250"/>
    </location>
</feature>
<comment type="similarity">
    <text evidence="2">Belongs to the ABC-4 integral membrane protein family. LolC/E subfamily.</text>
</comment>
<dbReference type="GO" id="GO:0098797">
    <property type="term" value="C:plasma membrane protein complex"/>
    <property type="evidence" value="ECO:0007669"/>
    <property type="project" value="TreeGrafter"/>
</dbReference>
<protein>
    <submittedName>
        <fullName evidence="10">Lipoprotein-releasing system transmembrane protein LolC</fullName>
    </submittedName>
</protein>
<dbReference type="GO" id="GO:0044874">
    <property type="term" value="P:lipoprotein localization to outer membrane"/>
    <property type="evidence" value="ECO:0007669"/>
    <property type="project" value="TreeGrafter"/>
</dbReference>
<dbReference type="Pfam" id="PF12704">
    <property type="entry name" value="MacB_PCD"/>
    <property type="match status" value="1"/>
</dbReference>
<keyword evidence="11" id="KW-1185">Reference proteome</keyword>
<feature type="transmembrane region" description="Helical" evidence="7">
    <location>
        <begin position="285"/>
        <end position="309"/>
    </location>
</feature>
<feature type="transmembrane region" description="Helical" evidence="7">
    <location>
        <begin position="330"/>
        <end position="357"/>
    </location>
</feature>
<gene>
    <name evidence="10" type="primary">lolC</name>
    <name evidence="10" type="ORF">TRL7639_01390</name>
</gene>
<evidence type="ECO:0000256" key="4">
    <source>
        <dbReference type="ARBA" id="ARBA00022692"/>
    </source>
</evidence>
<name>A0A1Y5S413_9RHOB</name>
<dbReference type="InterPro" id="IPR051447">
    <property type="entry name" value="Lipoprotein-release_system"/>
</dbReference>
<comment type="subcellular location">
    <subcellularLocation>
        <location evidence="1">Cell membrane</location>
        <topology evidence="1">Multi-pass membrane protein</topology>
    </subcellularLocation>
</comment>
<dbReference type="EMBL" id="FWFO01000001">
    <property type="protein sequence ID" value="SLN32130.1"/>
    <property type="molecule type" value="Genomic_DNA"/>
</dbReference>
<feature type="transmembrane region" description="Helical" evidence="7">
    <location>
        <begin position="382"/>
        <end position="408"/>
    </location>
</feature>
<dbReference type="InterPro" id="IPR003838">
    <property type="entry name" value="ABC3_permease_C"/>
</dbReference>
<keyword evidence="5 7" id="KW-1133">Transmembrane helix</keyword>
<evidence type="ECO:0000313" key="11">
    <source>
        <dbReference type="Proteomes" id="UP000193077"/>
    </source>
</evidence>
<sequence>MATTPAPFAPFEWKIAWRYLRARRAEGGVSVMTWISLIGITLAVFALVSTLAVREGLRSDIVQTMLGANAHMDVHYRRDLQAEIPKDHLIRDYDDLSARLADMAGVEDVAPLVRAQVMGSYQGRNMPVDVYGITLDDLRDYPMIAEAEDSWGDLARFGEGVAIGGALARQLGIGVGDRLKLVSPDGARTPMGRSVRVSAYEVVYVFTSGQGFVDQSRLYMPLSEAQSFFNREGAVDQVDLRLSDPLRAEALILPVLETAGDRAYLYTWRDRAGGMIRALKMQDNAIFIVLAILVLIAALNIVSGLIMLVKNKGRDIGILRTIGLTQGAVLRVFFICGASVGTAGTVFGVILGVIFALNIDSVYAFVDWASGSGVRDLEANGFIFPSAIITASDVLSSVALSMGLSWLITYFPARRAARLNPVEALRYE</sequence>
<dbReference type="PANTHER" id="PTHR30489:SF0">
    <property type="entry name" value="LIPOPROTEIN-RELEASING SYSTEM TRANSMEMBRANE PROTEIN LOLE"/>
    <property type="match status" value="1"/>
</dbReference>
<reference evidence="10 11" key="1">
    <citation type="submission" date="2017-03" db="EMBL/GenBank/DDBJ databases">
        <authorList>
            <person name="Afonso C.L."/>
            <person name="Miller P.J."/>
            <person name="Scott M.A."/>
            <person name="Spackman E."/>
            <person name="Goraichik I."/>
            <person name="Dimitrov K.M."/>
            <person name="Suarez D.L."/>
            <person name="Swayne D.E."/>
        </authorList>
    </citation>
    <scope>NUCLEOTIDE SEQUENCE [LARGE SCALE GENOMIC DNA]</scope>
    <source>
        <strain evidence="10 11">CECT 7639</strain>
    </source>
</reference>
<evidence type="ECO:0000256" key="6">
    <source>
        <dbReference type="ARBA" id="ARBA00023136"/>
    </source>
</evidence>
<accession>A0A1Y5S413</accession>
<dbReference type="PANTHER" id="PTHR30489">
    <property type="entry name" value="LIPOPROTEIN-RELEASING SYSTEM TRANSMEMBRANE PROTEIN LOLE"/>
    <property type="match status" value="1"/>
</dbReference>
<feature type="transmembrane region" description="Helical" evidence="7">
    <location>
        <begin position="31"/>
        <end position="53"/>
    </location>
</feature>
<proteinExistence type="inferred from homology"/>
<keyword evidence="4 7" id="KW-0812">Transmembrane</keyword>
<keyword evidence="3" id="KW-1003">Cell membrane</keyword>
<evidence type="ECO:0000256" key="5">
    <source>
        <dbReference type="ARBA" id="ARBA00022989"/>
    </source>
</evidence>
<evidence type="ECO:0000256" key="1">
    <source>
        <dbReference type="ARBA" id="ARBA00004651"/>
    </source>
</evidence>
<dbReference type="OrthoDB" id="9808461at2"/>
<evidence type="ECO:0000256" key="2">
    <source>
        <dbReference type="ARBA" id="ARBA00005236"/>
    </source>
</evidence>
<dbReference type="AlphaFoldDB" id="A0A1Y5S413"/>
<dbReference type="Pfam" id="PF02687">
    <property type="entry name" value="FtsX"/>
    <property type="match status" value="1"/>
</dbReference>